<dbReference type="Proteomes" id="UP000494329">
    <property type="component" value="Unassembled WGS sequence"/>
</dbReference>
<dbReference type="InterPro" id="IPR001387">
    <property type="entry name" value="Cro/C1-type_HTH"/>
</dbReference>
<dbReference type="Gene3D" id="1.10.260.40">
    <property type="entry name" value="lambda repressor-like DNA-binding domains"/>
    <property type="match status" value="1"/>
</dbReference>
<evidence type="ECO:0000313" key="3">
    <source>
        <dbReference type="Proteomes" id="UP000494329"/>
    </source>
</evidence>
<dbReference type="SMART" id="SM00530">
    <property type="entry name" value="HTH_XRE"/>
    <property type="match status" value="1"/>
</dbReference>
<proteinExistence type="predicted"/>
<feature type="domain" description="HTH cro/C1-type" evidence="1">
    <location>
        <begin position="8"/>
        <end position="66"/>
    </location>
</feature>
<dbReference type="GO" id="GO:0003677">
    <property type="term" value="F:DNA binding"/>
    <property type="evidence" value="ECO:0007669"/>
    <property type="project" value="InterPro"/>
</dbReference>
<dbReference type="EMBL" id="CADIKF010000009">
    <property type="protein sequence ID" value="CAB3753040.1"/>
    <property type="molecule type" value="Genomic_DNA"/>
</dbReference>
<organism evidence="2 3">
    <name type="scientific">Paraburkholderia solisilvae</name>
    <dbReference type="NCBI Taxonomy" id="624376"/>
    <lineage>
        <taxon>Bacteria</taxon>
        <taxon>Pseudomonadati</taxon>
        <taxon>Pseudomonadota</taxon>
        <taxon>Betaproteobacteria</taxon>
        <taxon>Burkholderiales</taxon>
        <taxon>Burkholderiaceae</taxon>
        <taxon>Paraburkholderia</taxon>
    </lineage>
</organism>
<dbReference type="RefSeq" id="WP_175110383.1">
    <property type="nucleotide sequence ID" value="NZ_CADIKF010000009.1"/>
</dbReference>
<keyword evidence="3" id="KW-1185">Reference proteome</keyword>
<sequence length="104" mass="11222">MSNFGKRLREARLRAGLSGQAVGVRIGVDETAAATRISRYETGDRAPAHEIAALLADALGVPAAYLYADDDTTARLLLALGRLRAKDRTRVVEFAEALADTRPR</sequence>
<gene>
    <name evidence="2" type="ORF">LMG29739_01649</name>
</gene>
<dbReference type="SUPFAM" id="SSF47413">
    <property type="entry name" value="lambda repressor-like DNA-binding domains"/>
    <property type="match status" value="1"/>
</dbReference>
<dbReference type="InterPro" id="IPR010982">
    <property type="entry name" value="Lambda_DNA-bd_dom_sf"/>
</dbReference>
<name>A0A6J5DFJ9_9BURK</name>
<accession>A0A6J5DFJ9</accession>
<dbReference type="AlphaFoldDB" id="A0A6J5DFJ9"/>
<evidence type="ECO:0000259" key="1">
    <source>
        <dbReference type="PROSITE" id="PS50943"/>
    </source>
</evidence>
<dbReference type="Pfam" id="PF13560">
    <property type="entry name" value="HTH_31"/>
    <property type="match status" value="1"/>
</dbReference>
<evidence type="ECO:0000313" key="2">
    <source>
        <dbReference type="EMBL" id="CAB3753040.1"/>
    </source>
</evidence>
<dbReference type="CDD" id="cd00093">
    <property type="entry name" value="HTH_XRE"/>
    <property type="match status" value="1"/>
</dbReference>
<dbReference type="PROSITE" id="PS50943">
    <property type="entry name" value="HTH_CROC1"/>
    <property type="match status" value="1"/>
</dbReference>
<reference evidence="2 3" key="1">
    <citation type="submission" date="2020-04" db="EMBL/GenBank/DDBJ databases">
        <authorList>
            <person name="De Canck E."/>
        </authorList>
    </citation>
    <scope>NUCLEOTIDE SEQUENCE [LARGE SCALE GENOMIC DNA]</scope>
    <source>
        <strain evidence="2 3">LMG 29739</strain>
    </source>
</reference>
<protein>
    <recommendedName>
        <fullName evidence="1">HTH cro/C1-type domain-containing protein</fullName>
    </recommendedName>
</protein>